<feature type="region of interest" description="Disordered" evidence="1">
    <location>
        <begin position="298"/>
        <end position="338"/>
    </location>
</feature>
<keyword evidence="2" id="KW-0732">Signal</keyword>
<dbReference type="EMBL" id="SKBQ01000003">
    <property type="protein sequence ID" value="TPX12648.1"/>
    <property type="molecule type" value="Genomic_DNA"/>
</dbReference>
<feature type="region of interest" description="Disordered" evidence="1">
    <location>
        <begin position="190"/>
        <end position="211"/>
    </location>
</feature>
<dbReference type="GeneID" id="41968272"/>
<feature type="chain" id="PRO_5021480458" evidence="2">
    <location>
        <begin position="25"/>
        <end position="461"/>
    </location>
</feature>
<feature type="signal peptide" evidence="2">
    <location>
        <begin position="1"/>
        <end position="24"/>
    </location>
</feature>
<dbReference type="InterPro" id="IPR035810">
    <property type="entry name" value="PEBP_euk"/>
</dbReference>
<dbReference type="CDD" id="cd00866">
    <property type="entry name" value="PEBP_euk"/>
    <property type="match status" value="1"/>
</dbReference>
<name>A0A507B7B2_9PEZI</name>
<dbReference type="GO" id="GO:0030162">
    <property type="term" value="P:regulation of proteolysis"/>
    <property type="evidence" value="ECO:0007669"/>
    <property type="project" value="TreeGrafter"/>
</dbReference>
<dbReference type="InterPro" id="IPR036610">
    <property type="entry name" value="PEBP-like_sf"/>
</dbReference>
<dbReference type="GO" id="GO:0030414">
    <property type="term" value="F:peptidase inhibitor activity"/>
    <property type="evidence" value="ECO:0007669"/>
    <property type="project" value="TreeGrafter"/>
</dbReference>
<dbReference type="Proteomes" id="UP000319257">
    <property type="component" value="Unassembled WGS sequence"/>
</dbReference>
<dbReference type="OrthoDB" id="2506647at2759"/>
<reference evidence="3 4" key="1">
    <citation type="submission" date="2019-06" db="EMBL/GenBank/DDBJ databases">
        <title>Draft genome sequence of the filamentous fungus Phialemoniopsis curvata isolated from diesel fuel.</title>
        <authorList>
            <person name="Varaljay V.A."/>
            <person name="Lyon W.J."/>
            <person name="Crouch A.L."/>
            <person name="Drake C.E."/>
            <person name="Hollomon J.M."/>
            <person name="Nadeau L.J."/>
            <person name="Nunn H.S."/>
            <person name="Stevenson B.S."/>
            <person name="Bojanowski C.L."/>
            <person name="Crookes-Goodson W.J."/>
        </authorList>
    </citation>
    <scope>NUCLEOTIDE SEQUENCE [LARGE SCALE GENOMIC DNA]</scope>
    <source>
        <strain evidence="3 4">D216</strain>
    </source>
</reference>
<keyword evidence="4" id="KW-1185">Reference proteome</keyword>
<dbReference type="GO" id="GO:0005543">
    <property type="term" value="F:phospholipid binding"/>
    <property type="evidence" value="ECO:0007669"/>
    <property type="project" value="TreeGrafter"/>
</dbReference>
<dbReference type="STRING" id="1093900.A0A507B7B2"/>
<dbReference type="Gene3D" id="3.90.280.10">
    <property type="entry name" value="PEBP-like"/>
    <property type="match status" value="1"/>
</dbReference>
<dbReference type="InParanoid" id="A0A507B7B2"/>
<gene>
    <name evidence="3" type="ORF">E0L32_000825</name>
</gene>
<dbReference type="InterPro" id="IPR008914">
    <property type="entry name" value="PEBP"/>
</dbReference>
<protein>
    <submittedName>
        <fullName evidence="3">Uncharacterized protein</fullName>
    </submittedName>
</protein>
<dbReference type="GO" id="GO:0046578">
    <property type="term" value="P:regulation of Ras protein signal transduction"/>
    <property type="evidence" value="ECO:0007669"/>
    <property type="project" value="TreeGrafter"/>
</dbReference>
<dbReference type="PANTHER" id="PTHR11362:SF148">
    <property type="entry name" value="CARBOXYPEPTIDASE Y INHIBITOR"/>
    <property type="match status" value="1"/>
</dbReference>
<dbReference type="Pfam" id="PF01161">
    <property type="entry name" value="PBP"/>
    <property type="match status" value="1"/>
</dbReference>
<comment type="caution">
    <text evidence="3">The sequence shown here is derived from an EMBL/GenBank/DDBJ whole genome shotgun (WGS) entry which is preliminary data.</text>
</comment>
<feature type="region of interest" description="Disordered" evidence="1">
    <location>
        <begin position="234"/>
        <end position="260"/>
    </location>
</feature>
<dbReference type="AlphaFoldDB" id="A0A507B7B2"/>
<dbReference type="PANTHER" id="PTHR11362">
    <property type="entry name" value="PHOSPHATIDYLETHANOLAMINE-BINDING PROTEIN"/>
    <property type="match status" value="1"/>
</dbReference>
<organism evidence="3 4">
    <name type="scientific">Thyridium curvatum</name>
    <dbReference type="NCBI Taxonomy" id="1093900"/>
    <lineage>
        <taxon>Eukaryota</taxon>
        <taxon>Fungi</taxon>
        <taxon>Dikarya</taxon>
        <taxon>Ascomycota</taxon>
        <taxon>Pezizomycotina</taxon>
        <taxon>Sordariomycetes</taxon>
        <taxon>Sordariomycetidae</taxon>
        <taxon>Thyridiales</taxon>
        <taxon>Thyridiaceae</taxon>
        <taxon>Thyridium</taxon>
    </lineage>
</organism>
<evidence type="ECO:0000256" key="2">
    <source>
        <dbReference type="SAM" id="SignalP"/>
    </source>
</evidence>
<evidence type="ECO:0000313" key="4">
    <source>
        <dbReference type="Proteomes" id="UP000319257"/>
    </source>
</evidence>
<dbReference type="SUPFAM" id="SSF49777">
    <property type="entry name" value="PEBP-like"/>
    <property type="match status" value="1"/>
</dbReference>
<accession>A0A507B7B2</accession>
<dbReference type="RefSeq" id="XP_030994359.1">
    <property type="nucleotide sequence ID" value="XM_031143095.1"/>
</dbReference>
<sequence>MGAFSWNTRFTWFVALLWASAAVGDQKIISSEGSQTLQNDVQNVRHQLQKAEIIPTVIDDFVPSLLVQAKWSSSNKAELGNTLKPKKLQDAPSIKLAPPKDDFNCQSETTYVVTLTDPDAPSRNDPKWSEMCHWIATGVSVPSGYSRVCSGLEIASLHDLIEYKPPGPPPKTGKHRYVLLVFAPANGTTDKLHLSKPRDRQHWGTGKERHGVRDWSAENGLLPVAMAIPQLSRLPAPSSRQTSGRLPVPSKAASTSIPRASGLKQADIANQMKTQKHGDTGKKRAVAGKGSSVTCPRPFVVPGARLPPRKFPAPAITKPTQAGPSKLPGPSSGLRRPTAHHAVANKPALHRPALQRSKQQSQPAAQVLVSSAKHHTELLPVIEKMPKGPIASPEREIFNAIYRIYLMRVLERDGRRRRELDERLGYFRGRYPQYFEFLCECNQCPWSKDEKTFGRYASVSS</sequence>
<evidence type="ECO:0000313" key="3">
    <source>
        <dbReference type="EMBL" id="TPX12648.1"/>
    </source>
</evidence>
<evidence type="ECO:0000256" key="1">
    <source>
        <dbReference type="SAM" id="MobiDB-lite"/>
    </source>
</evidence>
<proteinExistence type="predicted"/>